<organism evidence="3 4">
    <name type="scientific">Candidatus Obscuribacter phosphatis</name>
    <dbReference type="NCBI Taxonomy" id="1906157"/>
    <lineage>
        <taxon>Bacteria</taxon>
        <taxon>Bacillati</taxon>
        <taxon>Candidatus Melainabacteria</taxon>
        <taxon>Candidatus Obscuribacterales</taxon>
        <taxon>Candidatus Obscuribacteraceae</taxon>
        <taxon>Candidatus Obscuribacter</taxon>
    </lineage>
</organism>
<feature type="binding site" evidence="1">
    <location>
        <position position="54"/>
    </location>
    <ligand>
        <name>Mg(2+)</name>
        <dbReference type="ChEBI" id="CHEBI:18420"/>
        <label>1</label>
        <note>catalytic</note>
    </ligand>
</feature>
<reference evidence="3" key="1">
    <citation type="submission" date="2021-02" db="EMBL/GenBank/DDBJ databases">
        <title>Genome-Resolved Metagenomics of a Microbial Community Performing Photosynthetic Biological Nutrient Removal.</title>
        <authorList>
            <person name="Mcdaniel E.A."/>
        </authorList>
    </citation>
    <scope>NUCLEOTIDE SEQUENCE</scope>
    <source>
        <strain evidence="3">UWPOB_OBS1</strain>
    </source>
</reference>
<protein>
    <recommendedName>
        <fullName evidence="5">3'(2'),5'-bisphosphate nucleotidase CysQ</fullName>
    </recommendedName>
</protein>
<evidence type="ECO:0000256" key="2">
    <source>
        <dbReference type="SAM" id="MobiDB-lite"/>
    </source>
</evidence>
<dbReference type="SUPFAM" id="SSF56655">
    <property type="entry name" value="Carbohydrate phosphatase"/>
    <property type="match status" value="1"/>
</dbReference>
<dbReference type="Gene3D" id="3.30.540.10">
    <property type="entry name" value="Fructose-1,6-Bisphosphatase, subunit A, domain 1"/>
    <property type="match status" value="1"/>
</dbReference>
<comment type="caution">
    <text evidence="3">The sequence shown here is derived from an EMBL/GenBank/DDBJ whole genome shotgun (WGS) entry which is preliminary data.</text>
</comment>
<gene>
    <name evidence="3" type="ORF">J0M35_04320</name>
</gene>
<dbReference type="EMBL" id="JAFLCK010000004">
    <property type="protein sequence ID" value="MBN8659562.1"/>
    <property type="molecule type" value="Genomic_DNA"/>
</dbReference>
<feature type="compositionally biased region" description="Polar residues" evidence="2">
    <location>
        <begin position="11"/>
        <end position="23"/>
    </location>
</feature>
<evidence type="ECO:0000256" key="1">
    <source>
        <dbReference type="PIRSR" id="PIRSR600760-2"/>
    </source>
</evidence>
<feature type="region of interest" description="Disordered" evidence="2">
    <location>
        <begin position="1"/>
        <end position="23"/>
    </location>
</feature>
<proteinExistence type="predicted"/>
<accession>A0A8J7PE45</accession>
<evidence type="ECO:0000313" key="4">
    <source>
        <dbReference type="Proteomes" id="UP000664277"/>
    </source>
</evidence>
<feature type="binding site" evidence="1">
    <location>
        <position position="73"/>
    </location>
    <ligand>
        <name>Mg(2+)</name>
        <dbReference type="ChEBI" id="CHEBI:18420"/>
        <label>1</label>
        <note>catalytic</note>
    </ligand>
</feature>
<dbReference type="GO" id="GO:0046872">
    <property type="term" value="F:metal ion binding"/>
    <property type="evidence" value="ECO:0007669"/>
    <property type="project" value="UniProtKB-KW"/>
</dbReference>
<sequence length="269" mass="29788">MKDAGRMALSMRSNLEVSQKTSPEDQVSNADLAISALIKNRLIERFREDLVISEEDANHQVAIESFKRFWLIDPIDGTQNYIMDHDDYCVMVGLLARTDARPAPVPIYGFVLAPQTARLYHGGVDCGAYRIDLNDESKEHKELRVHGSLISESKARVLMGTRDRRAHPWVQSVQQLQLIKTGSIGLKVARILEGEADLFIHLSGKLKTWDTAGPAAIALGAGLDVGCLDSDSLEFPLPATLQECSVIMGKPGALNWCRKHLSREAIKDD</sequence>
<name>A0A8J7PE45_9BACT</name>
<comment type="cofactor">
    <cofactor evidence="1">
        <name>Mg(2+)</name>
        <dbReference type="ChEBI" id="CHEBI:18420"/>
    </cofactor>
</comment>
<feature type="binding site" evidence="1">
    <location>
        <position position="210"/>
    </location>
    <ligand>
        <name>Mg(2+)</name>
        <dbReference type="ChEBI" id="CHEBI:18420"/>
        <label>1</label>
        <note>catalytic</note>
    </ligand>
</feature>
<dbReference type="Proteomes" id="UP000664277">
    <property type="component" value="Unassembled WGS sequence"/>
</dbReference>
<dbReference type="PRINTS" id="PR00377">
    <property type="entry name" value="IMPHPHTASES"/>
</dbReference>
<dbReference type="AlphaFoldDB" id="A0A8J7PE45"/>
<dbReference type="GO" id="GO:0008934">
    <property type="term" value="F:inositol monophosphate 1-phosphatase activity"/>
    <property type="evidence" value="ECO:0007669"/>
    <property type="project" value="TreeGrafter"/>
</dbReference>
<dbReference type="GO" id="GO:0006020">
    <property type="term" value="P:inositol metabolic process"/>
    <property type="evidence" value="ECO:0007669"/>
    <property type="project" value="TreeGrafter"/>
</dbReference>
<feature type="binding site" evidence="1">
    <location>
        <position position="76"/>
    </location>
    <ligand>
        <name>Mg(2+)</name>
        <dbReference type="ChEBI" id="CHEBI:18420"/>
        <label>1</label>
        <note>catalytic</note>
    </ligand>
</feature>
<dbReference type="Pfam" id="PF00459">
    <property type="entry name" value="Inositol_P"/>
    <property type="match status" value="1"/>
</dbReference>
<dbReference type="GO" id="GO:0007165">
    <property type="term" value="P:signal transduction"/>
    <property type="evidence" value="ECO:0007669"/>
    <property type="project" value="TreeGrafter"/>
</dbReference>
<dbReference type="PANTHER" id="PTHR20854">
    <property type="entry name" value="INOSITOL MONOPHOSPHATASE"/>
    <property type="match status" value="1"/>
</dbReference>
<feature type="binding site" evidence="1">
    <location>
        <position position="75"/>
    </location>
    <ligand>
        <name>Mg(2+)</name>
        <dbReference type="ChEBI" id="CHEBI:18420"/>
        <label>1</label>
        <note>catalytic</note>
    </ligand>
</feature>
<evidence type="ECO:0000313" key="3">
    <source>
        <dbReference type="EMBL" id="MBN8659562.1"/>
    </source>
</evidence>
<keyword evidence="1" id="KW-0460">Magnesium</keyword>
<dbReference type="InterPro" id="IPR000760">
    <property type="entry name" value="Inositol_monophosphatase-like"/>
</dbReference>
<dbReference type="PANTHER" id="PTHR20854:SF4">
    <property type="entry name" value="INOSITOL-1-MONOPHOSPHATASE-RELATED"/>
    <property type="match status" value="1"/>
</dbReference>
<evidence type="ECO:0008006" key="5">
    <source>
        <dbReference type="Google" id="ProtNLM"/>
    </source>
</evidence>
<dbReference type="Gene3D" id="3.40.190.80">
    <property type="match status" value="1"/>
</dbReference>
<keyword evidence="1" id="KW-0479">Metal-binding</keyword>